<dbReference type="GO" id="GO:0003677">
    <property type="term" value="F:DNA binding"/>
    <property type="evidence" value="ECO:0007669"/>
    <property type="project" value="InterPro"/>
</dbReference>
<sequence>MSSWINPENGTTTTTIRSPSYPLPEAEYIDIIHNSLLFLDKLHNFHSSLGSKFKVPTIGGTPLDLHRLFVEVTSRGGIEKVVKDRKWKEVTMIFKYPSAITSTSFVLRKYYQSLLYHFEQVYYFRKKTRPLIAADSVSTIVNGSSARNLLEDSASVHDLSAGSNLDPGSSVIGTIDAKFDSGYIVTVNLGSELLKGVIYHTPTESQLSQNSYNTAAPRRRSRNRFGDPSWFEESSSSGYSYFYAENYNKLQAMYGRQEKVMNKKIWLLWSRLTEAEKQVYHDKK</sequence>
<evidence type="ECO:0000259" key="2">
    <source>
        <dbReference type="PROSITE" id="PS51011"/>
    </source>
</evidence>
<evidence type="ECO:0000256" key="1">
    <source>
        <dbReference type="SAM" id="MobiDB-lite"/>
    </source>
</evidence>
<reference evidence="3" key="1">
    <citation type="submission" date="2023-02" db="EMBL/GenBank/DDBJ databases">
        <title>Genome of toxic invasive species Heracleum sosnowskyi carries increased number of genes despite the absence of recent whole-genome duplications.</title>
        <authorList>
            <person name="Schelkunov M."/>
            <person name="Shtratnikova V."/>
            <person name="Makarenko M."/>
            <person name="Klepikova A."/>
            <person name="Omelchenko D."/>
            <person name="Novikova G."/>
            <person name="Obukhova E."/>
            <person name="Bogdanov V."/>
            <person name="Penin A."/>
            <person name="Logacheva M."/>
        </authorList>
    </citation>
    <scope>NUCLEOTIDE SEQUENCE</scope>
    <source>
        <strain evidence="3">Hsosn_3</strain>
        <tissue evidence="3">Leaf</tissue>
    </source>
</reference>
<keyword evidence="4" id="KW-1185">Reference proteome</keyword>
<dbReference type="PANTHER" id="PTHR46691">
    <property type="entry name" value="HIGH MOBILITY GROUP B PROTEIN 9"/>
    <property type="match status" value="1"/>
</dbReference>
<protein>
    <submittedName>
        <fullName evidence="3">High mobility group B protein 10</fullName>
    </submittedName>
</protein>
<dbReference type="SUPFAM" id="SSF46774">
    <property type="entry name" value="ARID-like"/>
    <property type="match status" value="1"/>
</dbReference>
<reference evidence="3" key="2">
    <citation type="submission" date="2023-05" db="EMBL/GenBank/DDBJ databases">
        <authorList>
            <person name="Schelkunov M.I."/>
        </authorList>
    </citation>
    <scope>NUCLEOTIDE SEQUENCE</scope>
    <source>
        <strain evidence="3">Hsosn_3</strain>
        <tissue evidence="3">Leaf</tissue>
    </source>
</reference>
<dbReference type="PANTHER" id="PTHR46691:SF6">
    <property type="entry name" value="HIGH MOBILITY GROUP B PROTEIN 10-RELATED"/>
    <property type="match status" value="1"/>
</dbReference>
<dbReference type="Pfam" id="PF01388">
    <property type="entry name" value="ARID"/>
    <property type="match status" value="1"/>
</dbReference>
<dbReference type="Proteomes" id="UP001237642">
    <property type="component" value="Unassembled WGS sequence"/>
</dbReference>
<dbReference type="SMART" id="SM01014">
    <property type="entry name" value="ARID"/>
    <property type="match status" value="1"/>
</dbReference>
<dbReference type="EMBL" id="JAUIZM010000010">
    <property type="protein sequence ID" value="KAK1362436.1"/>
    <property type="molecule type" value="Genomic_DNA"/>
</dbReference>
<dbReference type="PROSITE" id="PS51011">
    <property type="entry name" value="ARID"/>
    <property type="match status" value="1"/>
</dbReference>
<proteinExistence type="predicted"/>
<dbReference type="InterPro" id="IPR036431">
    <property type="entry name" value="ARID_dom_sf"/>
</dbReference>
<evidence type="ECO:0000313" key="3">
    <source>
        <dbReference type="EMBL" id="KAK1362436.1"/>
    </source>
</evidence>
<dbReference type="CDD" id="cd16872">
    <property type="entry name" value="ARID_HMGB9-like"/>
    <property type="match status" value="1"/>
</dbReference>
<dbReference type="InterPro" id="IPR001606">
    <property type="entry name" value="ARID_dom"/>
</dbReference>
<feature type="region of interest" description="Disordered" evidence="1">
    <location>
        <begin position="208"/>
        <end position="235"/>
    </location>
</feature>
<dbReference type="SUPFAM" id="SSF47095">
    <property type="entry name" value="HMG-box"/>
    <property type="match status" value="1"/>
</dbReference>
<dbReference type="Gene3D" id="1.10.150.60">
    <property type="entry name" value="ARID DNA-binding domain"/>
    <property type="match status" value="1"/>
</dbReference>
<accession>A0AAD8H8L6</accession>
<organism evidence="3 4">
    <name type="scientific">Heracleum sosnowskyi</name>
    <dbReference type="NCBI Taxonomy" id="360622"/>
    <lineage>
        <taxon>Eukaryota</taxon>
        <taxon>Viridiplantae</taxon>
        <taxon>Streptophyta</taxon>
        <taxon>Embryophyta</taxon>
        <taxon>Tracheophyta</taxon>
        <taxon>Spermatophyta</taxon>
        <taxon>Magnoliopsida</taxon>
        <taxon>eudicotyledons</taxon>
        <taxon>Gunneridae</taxon>
        <taxon>Pentapetalae</taxon>
        <taxon>asterids</taxon>
        <taxon>campanulids</taxon>
        <taxon>Apiales</taxon>
        <taxon>Apiaceae</taxon>
        <taxon>Apioideae</taxon>
        <taxon>apioid superclade</taxon>
        <taxon>Tordylieae</taxon>
        <taxon>Tordyliinae</taxon>
        <taxon>Heracleum</taxon>
    </lineage>
</organism>
<dbReference type="InterPro" id="IPR045303">
    <property type="entry name" value="ARID_HMGB9-like"/>
</dbReference>
<dbReference type="SMART" id="SM00501">
    <property type="entry name" value="BRIGHT"/>
    <property type="match status" value="1"/>
</dbReference>
<comment type="caution">
    <text evidence="3">The sequence shown here is derived from an EMBL/GenBank/DDBJ whole genome shotgun (WGS) entry which is preliminary data.</text>
</comment>
<name>A0AAD8H8L6_9APIA</name>
<dbReference type="AlphaFoldDB" id="A0AAD8H8L6"/>
<feature type="domain" description="ARID" evidence="2">
    <location>
        <begin position="32"/>
        <end position="123"/>
    </location>
</feature>
<dbReference type="InterPro" id="IPR036910">
    <property type="entry name" value="HMG_box_dom_sf"/>
</dbReference>
<evidence type="ECO:0000313" key="4">
    <source>
        <dbReference type="Proteomes" id="UP001237642"/>
    </source>
</evidence>
<gene>
    <name evidence="3" type="ORF">POM88_046910</name>
</gene>